<sequence length="837" mass="90661">MSLLSLLTDVLFIGHSLVGPTLPTVLDATLREMGAPSVVEAQIINGSSLAYNWDNSANAEGVDAKARLKQRAADVLIMTEAQPLKGQIQYNDTSGYVAKFSALALEANPHTRLYVYETWPSLNSGPGNITKDDPDAGIPWRERLALDLPLWEGVAADASVKAGHEVKLLPVGQAMGLLADEIKAGHVPGVTDIKQMFSDDIHLSGKGLYFVAMVQAAAIMGKSPEGVPAKVTRAWTSRDAVITQEQAQAFQRIAWKALEAYVPGEIAAKIAPAPVKAAAETPPAPLPAVTDPPFPAFKPITNTHLALGLAGVNDWSVQQPFLNVMKTARPWIGHLPDQFGGWTEADLAKAGALGPHGWPTKIPPELAKISALILTELPEDAAGVAGRYILTYQGKGTLKLEGRAQVVEESPGRVVFDYTPGGGMVSVSLLALDAADPIHDIVVVRASRAQMLADGAIFNPDWLARIRGVKGIRFMDWMMTNDSTLADPKDRPLPEDYTYARNGVPMEIMVALANELKADAWFTLPHLATDDLIRTYAQIAHDQLDPALHAQVEYSNEVWNWQFAQARWAEEQGIARWGQDKTWVQFYGLRAAQVMAIWSDVFKDAPTRLTRIVSVQTGWLGLEEQILDAPLVVAEGLPPPVASFDAYAVTGYFSAELGGEQKYTTVKDWLRQSADAARKDAAAQGLSGADADAYLAAHRYDLADKLAAQDLRDGSVSGNPANSLTQMLSETLPYHAAIAADRGLKLMMYEGGSHVVGYGAAVDDEELTAFFTHLNFTPEMGALYAELLAGWQLISDQPFNAFVDIYHPVKWGSWGALRHLGDNNPRWDALAKGCITC</sequence>
<gene>
    <name evidence="1" type="ORF">ACFOGH_19090</name>
</gene>
<dbReference type="Gene3D" id="3.40.50.1110">
    <property type="entry name" value="SGNH hydrolase"/>
    <property type="match status" value="1"/>
</dbReference>
<dbReference type="EMBL" id="JBHRTO010000002">
    <property type="protein sequence ID" value="MFC3183113.1"/>
    <property type="molecule type" value="Genomic_DNA"/>
</dbReference>
<dbReference type="Proteomes" id="UP001595547">
    <property type="component" value="Unassembled WGS sequence"/>
</dbReference>
<accession>A0ABV7J5Q2</accession>
<dbReference type="InterPro" id="IPR036514">
    <property type="entry name" value="SGNH_hydro_sf"/>
</dbReference>
<evidence type="ECO:0000313" key="1">
    <source>
        <dbReference type="EMBL" id="MFC3183113.1"/>
    </source>
</evidence>
<protein>
    <submittedName>
        <fullName evidence="1">Uncharacterized protein</fullName>
    </submittedName>
</protein>
<evidence type="ECO:0000313" key="2">
    <source>
        <dbReference type="Proteomes" id="UP001595547"/>
    </source>
</evidence>
<proteinExistence type="predicted"/>
<keyword evidence="2" id="KW-1185">Reference proteome</keyword>
<organism evidence="1 2">
    <name type="scientific">Cypionkella sinensis</name>
    <dbReference type="NCBI Taxonomy" id="1756043"/>
    <lineage>
        <taxon>Bacteria</taxon>
        <taxon>Pseudomonadati</taxon>
        <taxon>Pseudomonadota</taxon>
        <taxon>Alphaproteobacteria</taxon>
        <taxon>Rhodobacterales</taxon>
        <taxon>Paracoccaceae</taxon>
        <taxon>Cypionkella</taxon>
    </lineage>
</organism>
<reference evidence="2" key="1">
    <citation type="journal article" date="2019" name="Int. J. Syst. Evol. Microbiol.">
        <title>The Global Catalogue of Microorganisms (GCM) 10K type strain sequencing project: providing services to taxonomists for standard genome sequencing and annotation.</title>
        <authorList>
            <consortium name="The Broad Institute Genomics Platform"/>
            <consortium name="The Broad Institute Genome Sequencing Center for Infectious Disease"/>
            <person name="Wu L."/>
            <person name="Ma J."/>
        </authorList>
    </citation>
    <scope>NUCLEOTIDE SEQUENCE [LARGE SCALE GENOMIC DNA]</scope>
    <source>
        <strain evidence="2">KCTC 52039</strain>
    </source>
</reference>
<comment type="caution">
    <text evidence="1">The sequence shown here is derived from an EMBL/GenBank/DDBJ whole genome shotgun (WGS) entry which is preliminary data.</text>
</comment>
<dbReference type="RefSeq" id="WP_380074769.1">
    <property type="nucleotide sequence ID" value="NZ_JBHRTO010000002.1"/>
</dbReference>
<name>A0ABV7J5Q2_9RHOB</name>